<evidence type="ECO:0000256" key="4">
    <source>
        <dbReference type="SAM" id="Phobius"/>
    </source>
</evidence>
<keyword evidence="7" id="KW-1185">Reference proteome</keyword>
<dbReference type="InterPro" id="IPR002475">
    <property type="entry name" value="Bcl2-like"/>
</dbReference>
<dbReference type="AlphaFoldDB" id="A0ABD0XH45"/>
<evidence type="ECO:0000256" key="1">
    <source>
        <dbReference type="ARBA" id="ARBA00009458"/>
    </source>
</evidence>
<dbReference type="InterPro" id="IPR036834">
    <property type="entry name" value="Bcl-2-like_sf"/>
</dbReference>
<evidence type="ECO:0000313" key="7">
    <source>
        <dbReference type="Proteomes" id="UP001557470"/>
    </source>
</evidence>
<dbReference type="SUPFAM" id="SSF56854">
    <property type="entry name" value="Bcl-2 inhibitors of programmed cell death"/>
    <property type="match status" value="1"/>
</dbReference>
<keyword evidence="4" id="KW-0472">Membrane</keyword>
<feature type="transmembrane region" description="Helical" evidence="4">
    <location>
        <begin position="179"/>
        <end position="200"/>
    </location>
</feature>
<dbReference type="Gene3D" id="1.10.437.10">
    <property type="entry name" value="Blc2-like"/>
    <property type="match status" value="1"/>
</dbReference>
<protein>
    <recommendedName>
        <fullName evidence="5">Bcl-2 Bcl-2 homology region 1-3 domain-containing protein</fullName>
    </recommendedName>
</protein>
<dbReference type="InterPro" id="IPR046371">
    <property type="entry name" value="Bcl-2_BH1-3"/>
</dbReference>
<proteinExistence type="inferred from homology"/>
<gene>
    <name evidence="6" type="ORF">UPYG_G00081270</name>
</gene>
<feature type="domain" description="Bcl-2 Bcl-2 homology region 1-3" evidence="5">
    <location>
        <begin position="78"/>
        <end position="172"/>
    </location>
</feature>
<feature type="region of interest" description="Disordered" evidence="3">
    <location>
        <begin position="1"/>
        <end position="23"/>
    </location>
</feature>
<organism evidence="6 7">
    <name type="scientific">Umbra pygmaea</name>
    <name type="common">Eastern mudminnow</name>
    <dbReference type="NCBI Taxonomy" id="75934"/>
    <lineage>
        <taxon>Eukaryota</taxon>
        <taxon>Metazoa</taxon>
        <taxon>Chordata</taxon>
        <taxon>Craniata</taxon>
        <taxon>Vertebrata</taxon>
        <taxon>Euteleostomi</taxon>
        <taxon>Actinopterygii</taxon>
        <taxon>Neopterygii</taxon>
        <taxon>Teleostei</taxon>
        <taxon>Protacanthopterygii</taxon>
        <taxon>Esociformes</taxon>
        <taxon>Umbridae</taxon>
        <taxon>Umbra</taxon>
    </lineage>
</organism>
<dbReference type="CDD" id="cd06845">
    <property type="entry name" value="Bcl-2_like"/>
    <property type="match status" value="1"/>
</dbReference>
<sequence length="204" mass="23141">MADSREKNKTDENEPRGAVGGEDVIDDRVVEQGAVVLRGYVVERMRADDPERHLTQQDLGGEPNELDNPQIKDVVNQLLIIADDLNRNIELQNLLSSVHPDCAQEVFFSVAKEIFQDGVNWGRVVALFHLAYTLIYRALTGNHLEIIKKVISWVLQFIRENILAWILRQGGWVGVSRTMSHWPTVSLVAAVAFVAVVIYWRNTR</sequence>
<dbReference type="PANTHER" id="PTHR11256:SF10">
    <property type="entry name" value="BCL-2-RELATED PROTEIN A1"/>
    <property type="match status" value="1"/>
</dbReference>
<dbReference type="PRINTS" id="PR01862">
    <property type="entry name" value="BCL2FAMILY"/>
</dbReference>
<dbReference type="SMART" id="SM00337">
    <property type="entry name" value="BCL"/>
    <property type="match status" value="1"/>
</dbReference>
<comment type="similarity">
    <text evidence="1">Belongs to the Bcl-2 family.</text>
</comment>
<comment type="caution">
    <text evidence="6">The sequence shown here is derived from an EMBL/GenBank/DDBJ whole genome shotgun (WGS) entry which is preliminary data.</text>
</comment>
<keyword evidence="2" id="KW-0053">Apoptosis</keyword>
<reference evidence="6 7" key="1">
    <citation type="submission" date="2024-06" db="EMBL/GenBank/DDBJ databases">
        <authorList>
            <person name="Pan Q."/>
            <person name="Wen M."/>
            <person name="Jouanno E."/>
            <person name="Zahm M."/>
            <person name="Klopp C."/>
            <person name="Cabau C."/>
            <person name="Louis A."/>
            <person name="Berthelot C."/>
            <person name="Parey E."/>
            <person name="Roest Crollius H."/>
            <person name="Montfort J."/>
            <person name="Robinson-Rechavi M."/>
            <person name="Bouchez O."/>
            <person name="Lampietro C."/>
            <person name="Lopez Roques C."/>
            <person name="Donnadieu C."/>
            <person name="Postlethwait J."/>
            <person name="Bobe J."/>
            <person name="Verreycken H."/>
            <person name="Guiguen Y."/>
        </authorList>
    </citation>
    <scope>NUCLEOTIDE SEQUENCE [LARGE SCALE GENOMIC DNA]</scope>
    <source>
        <strain evidence="6">Up_M1</strain>
        <tissue evidence="6">Testis</tissue>
    </source>
</reference>
<dbReference type="Pfam" id="PF00452">
    <property type="entry name" value="Bcl-2"/>
    <property type="match status" value="1"/>
</dbReference>
<dbReference type="EMBL" id="JAGEUA010000002">
    <property type="protein sequence ID" value="KAL1007052.1"/>
    <property type="molecule type" value="Genomic_DNA"/>
</dbReference>
<feature type="compositionally biased region" description="Basic and acidic residues" evidence="3">
    <location>
        <begin position="1"/>
        <end position="15"/>
    </location>
</feature>
<evidence type="ECO:0000256" key="2">
    <source>
        <dbReference type="ARBA" id="ARBA00022703"/>
    </source>
</evidence>
<dbReference type="PANTHER" id="PTHR11256">
    <property type="entry name" value="BCL-2 RELATED"/>
    <property type="match status" value="1"/>
</dbReference>
<dbReference type="Proteomes" id="UP001557470">
    <property type="component" value="Unassembled WGS sequence"/>
</dbReference>
<evidence type="ECO:0000259" key="5">
    <source>
        <dbReference type="SMART" id="SM00337"/>
    </source>
</evidence>
<dbReference type="GO" id="GO:0006915">
    <property type="term" value="P:apoptotic process"/>
    <property type="evidence" value="ECO:0007669"/>
    <property type="project" value="UniProtKB-KW"/>
</dbReference>
<accession>A0ABD0XH45</accession>
<evidence type="ECO:0000313" key="6">
    <source>
        <dbReference type="EMBL" id="KAL1007052.1"/>
    </source>
</evidence>
<keyword evidence="4" id="KW-0812">Transmembrane</keyword>
<dbReference type="PROSITE" id="PS50062">
    <property type="entry name" value="BCL2_FAMILY"/>
    <property type="match status" value="1"/>
</dbReference>
<keyword evidence="4" id="KW-1133">Transmembrane helix</keyword>
<evidence type="ECO:0000256" key="3">
    <source>
        <dbReference type="SAM" id="MobiDB-lite"/>
    </source>
</evidence>
<dbReference type="InterPro" id="IPR026298">
    <property type="entry name" value="Bcl-2_fam"/>
</dbReference>
<name>A0ABD0XH45_UMBPY</name>